<feature type="transmembrane region" description="Helical" evidence="7">
    <location>
        <begin position="87"/>
        <end position="108"/>
    </location>
</feature>
<evidence type="ECO:0000256" key="1">
    <source>
        <dbReference type="ARBA" id="ARBA00004141"/>
    </source>
</evidence>
<comment type="subcellular location">
    <subcellularLocation>
        <location evidence="1">Membrane</location>
        <topology evidence="1">Multi-pass membrane protein</topology>
    </subcellularLocation>
</comment>
<dbReference type="SUPFAM" id="SSF51735">
    <property type="entry name" value="NAD(P)-binding Rossmann-fold domains"/>
    <property type="match status" value="1"/>
</dbReference>
<dbReference type="InterPro" id="IPR006153">
    <property type="entry name" value="Cation/H_exchanger_TM"/>
</dbReference>
<feature type="transmembrane region" description="Helical" evidence="7">
    <location>
        <begin position="147"/>
        <end position="168"/>
    </location>
</feature>
<dbReference type="Pfam" id="PF02254">
    <property type="entry name" value="TrkA_N"/>
    <property type="match status" value="1"/>
</dbReference>
<dbReference type="Gene3D" id="3.40.50.720">
    <property type="entry name" value="NAD(P)-binding Rossmann-like Domain"/>
    <property type="match status" value="1"/>
</dbReference>
<dbReference type="InterPro" id="IPR036291">
    <property type="entry name" value="NAD(P)-bd_dom_sf"/>
</dbReference>
<evidence type="ECO:0000256" key="6">
    <source>
        <dbReference type="ARBA" id="ARBA00023136"/>
    </source>
</evidence>
<feature type="transmembrane region" description="Helical" evidence="7">
    <location>
        <begin position="29"/>
        <end position="45"/>
    </location>
</feature>
<keyword evidence="3" id="KW-0813">Transport</keyword>
<keyword evidence="4 7" id="KW-0812">Transmembrane</keyword>
<feature type="domain" description="Cation/H+ exchanger transmembrane" evidence="8">
    <location>
        <begin position="12"/>
        <end position="365"/>
    </location>
</feature>
<feature type="transmembrane region" description="Helical" evidence="7">
    <location>
        <begin position="267"/>
        <end position="283"/>
    </location>
</feature>
<dbReference type="Proteomes" id="UP000034022">
    <property type="component" value="Unassembled WGS sequence"/>
</dbReference>
<keyword evidence="6 7" id="KW-0472">Membrane</keyword>
<evidence type="ECO:0000259" key="8">
    <source>
        <dbReference type="Pfam" id="PF00999"/>
    </source>
</evidence>
<gene>
    <name evidence="10" type="ORF">US91_C0008G0034</name>
</gene>
<feature type="transmembrane region" description="Helical" evidence="7">
    <location>
        <begin position="289"/>
        <end position="310"/>
    </location>
</feature>
<dbReference type="InterPro" id="IPR038770">
    <property type="entry name" value="Na+/solute_symporter_sf"/>
</dbReference>
<keyword evidence="5 7" id="KW-1133">Transmembrane helix</keyword>
<dbReference type="AlphaFoldDB" id="A0A0G0M8C1"/>
<name>A0A0G0M8C1_9BACT</name>
<evidence type="ECO:0000256" key="7">
    <source>
        <dbReference type="SAM" id="Phobius"/>
    </source>
</evidence>
<feature type="transmembrane region" description="Helical" evidence="7">
    <location>
        <begin position="57"/>
        <end position="75"/>
    </location>
</feature>
<evidence type="ECO:0000313" key="11">
    <source>
        <dbReference type="Proteomes" id="UP000034022"/>
    </source>
</evidence>
<comment type="similarity">
    <text evidence="2">Belongs to the monovalent cation:proton antiporter 2 (CPA2) transporter (TC 2.A.37) family.</text>
</comment>
<evidence type="ECO:0000313" key="10">
    <source>
        <dbReference type="EMBL" id="KKQ69914.1"/>
    </source>
</evidence>
<reference evidence="10 11" key="1">
    <citation type="journal article" date="2015" name="Nature">
        <title>rRNA introns, odd ribosomes, and small enigmatic genomes across a large radiation of phyla.</title>
        <authorList>
            <person name="Brown C.T."/>
            <person name="Hug L.A."/>
            <person name="Thomas B.C."/>
            <person name="Sharon I."/>
            <person name="Castelle C.J."/>
            <person name="Singh A."/>
            <person name="Wilkins M.J."/>
            <person name="Williams K.H."/>
            <person name="Banfield J.F."/>
        </authorList>
    </citation>
    <scope>NUCLEOTIDE SEQUENCE [LARGE SCALE GENOMIC DNA]</scope>
</reference>
<proteinExistence type="inferred from homology"/>
<feature type="transmembrane region" description="Helical" evidence="7">
    <location>
        <begin position="322"/>
        <end position="340"/>
    </location>
</feature>
<evidence type="ECO:0000256" key="2">
    <source>
        <dbReference type="ARBA" id="ARBA00005551"/>
    </source>
</evidence>
<evidence type="ECO:0000256" key="3">
    <source>
        <dbReference type="ARBA" id="ARBA00022448"/>
    </source>
</evidence>
<dbReference type="Pfam" id="PF00999">
    <property type="entry name" value="Na_H_Exchanger"/>
    <property type="match status" value="1"/>
</dbReference>
<feature type="domain" description="RCK N-terminal" evidence="9">
    <location>
        <begin position="406"/>
        <end position="520"/>
    </location>
</feature>
<dbReference type="PANTHER" id="PTHR42751">
    <property type="entry name" value="SODIUM/HYDROGEN EXCHANGER FAMILY/TRKA DOMAIN PROTEIN"/>
    <property type="match status" value="1"/>
</dbReference>
<dbReference type="GO" id="GO:0016020">
    <property type="term" value="C:membrane"/>
    <property type="evidence" value="ECO:0007669"/>
    <property type="project" value="UniProtKB-SubCell"/>
</dbReference>
<organism evidence="10 11">
    <name type="scientific">Candidatus Falkowbacteria bacterium GW2011_GWE1_38_31</name>
    <dbReference type="NCBI Taxonomy" id="1618638"/>
    <lineage>
        <taxon>Bacteria</taxon>
        <taxon>Candidatus Falkowiibacteriota</taxon>
    </lineage>
</organism>
<evidence type="ECO:0000256" key="5">
    <source>
        <dbReference type="ARBA" id="ARBA00022989"/>
    </source>
</evidence>
<evidence type="ECO:0000256" key="4">
    <source>
        <dbReference type="ARBA" id="ARBA00022692"/>
    </source>
</evidence>
<sequence length="556" mass="62475">MDNIFFQISILMAMTVTIAFFIRLLRQPLIIAYITAGIIAGPMFFNFLHGDKHTYEVFAQFGVVLLLFIIGLNLNFKHLKSIGRASFVSGIGQVLFTSLIGVLVLLLMDFSFSSAVYLAISITFSSTIIIMKLLSDKKETETVYGRHTIGLMLVQDIIAVIIMIAIGIMKDGNGFADSFLTLVFRGLLALVVIILISKYLLPKFLNKISNSSELLFIFTISWCFSLASFLYYLGFSIEIGAIIAGISLSSSPYQLEIASRIKPLRDFFLVLFFIVLGSEMAMGNLSAIWIPGLVLSLFILIGNPLILYLLFRFLKFTRRNSFMAGLTAAQVSEFGFVVLFTGSQVTKLDENIVPIFTIVAITTIFCSSYLIIYSEKIYKFLLPFFNLFGPDKYRQKELMPSVHDVWVVGHHRIGVKVCHALAKNKANFCVIDYDSSVIRDLKQKKISSVFGDISDVEFLESLPIAGAKMIIMTIPSLEDQISLINHVRKINSKIIILANAYHYDNSRALYAVGADYVMMPHLLGADWISGMLNKKRLTRKYFSELKTEQIENIEDV</sequence>
<feature type="transmembrane region" description="Helical" evidence="7">
    <location>
        <begin position="352"/>
        <end position="372"/>
    </location>
</feature>
<feature type="transmembrane region" description="Helical" evidence="7">
    <location>
        <begin position="239"/>
        <end position="255"/>
    </location>
</feature>
<dbReference type="GO" id="GO:1902600">
    <property type="term" value="P:proton transmembrane transport"/>
    <property type="evidence" value="ECO:0007669"/>
    <property type="project" value="InterPro"/>
</dbReference>
<dbReference type="GO" id="GO:0006813">
    <property type="term" value="P:potassium ion transport"/>
    <property type="evidence" value="ECO:0007669"/>
    <property type="project" value="InterPro"/>
</dbReference>
<feature type="transmembrane region" description="Helical" evidence="7">
    <location>
        <begin position="6"/>
        <end position="22"/>
    </location>
</feature>
<protein>
    <submittedName>
        <fullName evidence="10">Transporter, CPA2 family</fullName>
    </submittedName>
</protein>
<dbReference type="InterPro" id="IPR003148">
    <property type="entry name" value="RCK_N"/>
</dbReference>
<evidence type="ECO:0000259" key="9">
    <source>
        <dbReference type="Pfam" id="PF02254"/>
    </source>
</evidence>
<feature type="transmembrane region" description="Helical" evidence="7">
    <location>
        <begin position="180"/>
        <end position="201"/>
    </location>
</feature>
<accession>A0A0G0M8C1</accession>
<dbReference type="Gene3D" id="1.20.1530.20">
    <property type="match status" value="1"/>
</dbReference>
<comment type="caution">
    <text evidence="10">The sequence shown here is derived from an EMBL/GenBank/DDBJ whole genome shotgun (WGS) entry which is preliminary data.</text>
</comment>
<feature type="transmembrane region" description="Helical" evidence="7">
    <location>
        <begin position="213"/>
        <end position="233"/>
    </location>
</feature>
<dbReference type="GO" id="GO:0015297">
    <property type="term" value="F:antiporter activity"/>
    <property type="evidence" value="ECO:0007669"/>
    <property type="project" value="InterPro"/>
</dbReference>
<dbReference type="EMBL" id="LBUU01000008">
    <property type="protein sequence ID" value="KKQ69914.1"/>
    <property type="molecule type" value="Genomic_DNA"/>
</dbReference>
<dbReference type="PANTHER" id="PTHR42751:SF3">
    <property type="entry name" value="SODIUM_GLUTAMATE SYMPORTER"/>
    <property type="match status" value="1"/>
</dbReference>
<feature type="transmembrane region" description="Helical" evidence="7">
    <location>
        <begin position="114"/>
        <end position="135"/>
    </location>
</feature>